<evidence type="ECO:0000256" key="12">
    <source>
        <dbReference type="ARBA" id="ARBA00022792"/>
    </source>
</evidence>
<evidence type="ECO:0000256" key="11">
    <source>
        <dbReference type="ARBA" id="ARBA00022695"/>
    </source>
</evidence>
<comment type="pathway">
    <text evidence="3">Phospholipid metabolism; CDP-diacylglycerol biosynthesis; CDP-diacylglycerol from sn-glycerol 3-phosphate: step 3/3.</text>
</comment>
<keyword evidence="15" id="KW-0443">Lipid metabolism</keyword>
<evidence type="ECO:0000256" key="10">
    <source>
        <dbReference type="ARBA" id="ARBA00022679"/>
    </source>
</evidence>
<feature type="compositionally biased region" description="Low complexity" evidence="22">
    <location>
        <begin position="449"/>
        <end position="473"/>
    </location>
</feature>
<evidence type="ECO:0000256" key="15">
    <source>
        <dbReference type="ARBA" id="ARBA00023098"/>
    </source>
</evidence>
<evidence type="ECO:0000256" key="21">
    <source>
        <dbReference type="ARBA" id="ARBA00029893"/>
    </source>
</evidence>
<dbReference type="InterPro" id="IPR015222">
    <property type="entry name" value="Tam41"/>
</dbReference>
<feature type="region of interest" description="Disordered" evidence="22">
    <location>
        <begin position="1173"/>
        <end position="1193"/>
    </location>
</feature>
<dbReference type="Pfam" id="PF00181">
    <property type="entry name" value="Ribosomal_L2_N"/>
    <property type="match status" value="1"/>
</dbReference>
<evidence type="ECO:0000259" key="24">
    <source>
        <dbReference type="SMART" id="SM01383"/>
    </source>
</evidence>
<comment type="subcellular location">
    <subcellularLocation>
        <location evidence="2">Mitochondrion inner membrane</location>
        <topology evidence="2">Peripheral membrane protein</topology>
        <orientation evidence="2">Matrix side</orientation>
    </subcellularLocation>
</comment>
<dbReference type="InterPro" id="IPR014722">
    <property type="entry name" value="Rib_uL2_dom2"/>
</dbReference>
<keyword evidence="18" id="KW-0594">Phospholipid biosynthesis</keyword>
<keyword evidence="17" id="KW-0472">Membrane</keyword>
<feature type="domain" description="Large ribosomal subunit protein uL2 RNA-binding" evidence="24">
    <location>
        <begin position="1066"/>
        <end position="1150"/>
    </location>
</feature>
<comment type="similarity">
    <text evidence="5">Belongs to the TAM41 family.</text>
</comment>
<dbReference type="GO" id="GO:0015934">
    <property type="term" value="C:large ribosomal subunit"/>
    <property type="evidence" value="ECO:0007669"/>
    <property type="project" value="InterPro"/>
</dbReference>
<feature type="region of interest" description="Disordered" evidence="22">
    <location>
        <begin position="1054"/>
        <end position="1080"/>
    </location>
</feature>
<dbReference type="Gene3D" id="2.30.30.30">
    <property type="match status" value="1"/>
</dbReference>
<comment type="pathway">
    <text evidence="4">Lipid metabolism.</text>
</comment>
<evidence type="ECO:0000313" key="26">
    <source>
        <dbReference type="Proteomes" id="UP000306954"/>
    </source>
</evidence>
<dbReference type="InterPro" id="IPR022669">
    <property type="entry name" value="Ribosomal_uL2_C"/>
</dbReference>
<dbReference type="InterPro" id="IPR005880">
    <property type="entry name" value="Ribosomal_uL2_bac/org-type"/>
</dbReference>
<dbReference type="Gene3D" id="4.10.950.10">
    <property type="entry name" value="Ribosomal protein L2, domain 3"/>
    <property type="match status" value="1"/>
</dbReference>
<feature type="domain" description="Large ribosomal subunit protein uL2 C-terminal" evidence="23">
    <location>
        <begin position="1207"/>
        <end position="1339"/>
    </location>
</feature>
<evidence type="ECO:0000256" key="20">
    <source>
        <dbReference type="ARBA" id="ARBA00023274"/>
    </source>
</evidence>
<evidence type="ECO:0000256" key="3">
    <source>
        <dbReference type="ARBA" id="ARBA00005119"/>
    </source>
</evidence>
<keyword evidence="16" id="KW-0496">Mitochondrion</keyword>
<evidence type="ECO:0000256" key="1">
    <source>
        <dbReference type="ARBA" id="ARBA00001946"/>
    </source>
</evidence>
<evidence type="ECO:0000256" key="9">
    <source>
        <dbReference type="ARBA" id="ARBA00022516"/>
    </source>
</evidence>
<dbReference type="EC" id="2.7.7.41" evidence="7"/>
<dbReference type="SMART" id="SM01383">
    <property type="entry name" value="Ribosomal_L2"/>
    <property type="match status" value="1"/>
</dbReference>
<name>A0A4V4LYX5_WALIC</name>
<protein>
    <recommendedName>
        <fullName evidence="8">Phosphatidate cytidylyltransferase, mitochondrial</fullName>
        <ecNumber evidence="7">2.7.7.41</ecNumber>
    </recommendedName>
    <alternativeName>
        <fullName evidence="21">CDP-diacylglycerol synthase</fullName>
    </alternativeName>
</protein>
<dbReference type="Pfam" id="PF09139">
    <property type="entry name" value="Tam41_Mmp37"/>
    <property type="match status" value="1"/>
</dbReference>
<dbReference type="GO" id="GO:0003723">
    <property type="term" value="F:RNA binding"/>
    <property type="evidence" value="ECO:0007669"/>
    <property type="project" value="InterPro"/>
</dbReference>
<dbReference type="SMART" id="SM01382">
    <property type="entry name" value="Ribosomal_L2_C"/>
    <property type="match status" value="1"/>
</dbReference>
<accession>A0A4V4LYX5</accession>
<sequence>MILQQFRACSRASYVQLNLRSIPRVRNYTDKPSRPQDQGEDGYPYYLDAPLQPKSVRGEDNERSKSMPVGFGNQYVAVSDEKRRMLEKVINSFNAPIRYGFAYGSGVFQQPGYTDKDKPLVDFIVATTHPYHWHSINIQQNPTHYPFLAKILGSKAINYVQRAFGARVWYVSMVEVDGIPLKYGVVSVDDLCRDLLDWETLYVSGRMHKPVRIIKDDARVRLAQQVNLTSALRTALLLLPHQFSQQELYEKITALSYSGDPRMQVGENPAKVANIVAAQMEQFHSLYEPLAMHLRGVRFVPGWRRVPQGQRAIRQPMNTQARAGLVAKLPLHLRRKLRSHYDVLYKDVKHDDGVYWTRVVTDEQFERRLEMAVAEIVRKPAVTQSLKGVLTAGPTKALLYVWQKLCKPGAGLMGFGGVSLHPQCAKQSLQPTSMFNYSLSLDTTNLGDASQASQEESQSQHSNQQYPHSQPQPQRRPRHGKVVYDLHAQFIAFYATSQPSPHHLPVFWQGSRERGSLKFRFRTRDGGSICILLDDGNYELCMPLECVTYLGMLPIDESSGGGGAGGGSNNPDQLDVNHPNYAVQLERCLSGGKITFELGVDQNALFDYRRREPNRYVRDHFNTQTRDAACAVKHVKITIHHSVTKELATAMVALVVRSLKLKFYPQHTLNASLSMSSSSSNSNGSSKDGAGYGYGYSSSDDLWYINPRFNVDGNFSGGMEVDNKHDDNNKTLSTPKTPKSQSQFHKQVDKQQLRDILGSYNKSPSLSPASSMPTLSPVSPDTYLPLPMTPMGQPGGPSQAYPYFQSQGQTQSRALPYTGLKMFDTTHGYFAGNYANYAGNTHTHISTPANKPHIKGLTRSQSQMIKSLRQLSMDDLGGLSGVSVTPSPSAVAVSAAISTTSERKPNVIVGGGMERAPGHAVNGNWKAHVLEEKTGNENLENREIAGIAGITATRRNTESHSGSRSPPLKRSKARWTRAGRAQSIGTIGDAGVLRMGGEATSTSRTNAKANAPAHTRKTAPLVRISNQFKTFKPLTPSLRHVRIPLTDISNSGPFKPLTISKRKTGGRNSSGRVVSRHIGGGHKRRVRTLDFARIEGGVRRVVRLEYDPNRSAHIALLRGESGASEAHPHSSPWSYIIAPKGLKAGDTVQSFRTLSDAGIAKLTAAASQGDFSGDVLSRGGDSDKSTSTPTPTKVSSLDLGLLRMITVRPGNVLPLRLMPVGTLVHCIGLKVGGNGLLCRSAGSYGQVIALHSGPRSRYAQIRLQSGEVRLVLMECCATVGVVSNEHHHLKSLGKAGRSRWLGRRPSVRGVAMNTVDHPLGGGRGKSKGDKDPRSPWGLLSKGKRTRRPKDTHGNKYVVRQRVRVRGRK</sequence>
<keyword evidence="10" id="KW-0808">Transferase</keyword>
<feature type="region of interest" description="Disordered" evidence="22">
    <location>
        <begin position="952"/>
        <end position="980"/>
    </location>
</feature>
<dbReference type="SUPFAM" id="SSF50249">
    <property type="entry name" value="Nucleic acid-binding proteins"/>
    <property type="match status" value="1"/>
</dbReference>
<dbReference type="EMBL" id="SPOF01000021">
    <property type="protein sequence ID" value="TIB11895.1"/>
    <property type="molecule type" value="Genomic_DNA"/>
</dbReference>
<gene>
    <name evidence="25" type="ORF">E3P90_02230</name>
</gene>
<keyword evidence="9" id="KW-0444">Lipid biosynthesis</keyword>
<keyword evidence="12" id="KW-0999">Mitochondrion inner membrane</keyword>
<evidence type="ECO:0000256" key="13">
    <source>
        <dbReference type="ARBA" id="ARBA00022842"/>
    </source>
</evidence>
<comment type="cofactor">
    <cofactor evidence="1">
        <name>Mg(2+)</name>
        <dbReference type="ChEBI" id="CHEBI:18420"/>
    </cofactor>
</comment>
<keyword evidence="14" id="KW-0689">Ribosomal protein</keyword>
<dbReference type="GO" id="GO:0005743">
    <property type="term" value="C:mitochondrial inner membrane"/>
    <property type="evidence" value="ECO:0007669"/>
    <property type="project" value="UniProtKB-SubCell"/>
</dbReference>
<comment type="caution">
    <text evidence="25">The sequence shown here is derived from an EMBL/GenBank/DDBJ whole genome shotgun (WGS) entry which is preliminary data.</text>
</comment>
<proteinExistence type="inferred from homology"/>
<dbReference type="GO" id="GO:0032049">
    <property type="term" value="P:cardiolipin biosynthetic process"/>
    <property type="evidence" value="ECO:0007669"/>
    <property type="project" value="InterPro"/>
</dbReference>
<feature type="compositionally biased region" description="Basic residues" evidence="22">
    <location>
        <begin position="967"/>
        <end position="977"/>
    </location>
</feature>
<evidence type="ECO:0000259" key="23">
    <source>
        <dbReference type="SMART" id="SM01382"/>
    </source>
</evidence>
<dbReference type="Gene3D" id="2.40.50.140">
    <property type="entry name" value="Nucleic acid-binding proteins"/>
    <property type="match status" value="1"/>
</dbReference>
<dbReference type="NCBIfam" id="TIGR01171">
    <property type="entry name" value="rplB_bact"/>
    <property type="match status" value="1"/>
</dbReference>
<feature type="region of interest" description="Disordered" evidence="22">
    <location>
        <begin position="26"/>
        <end position="45"/>
    </location>
</feature>
<comment type="similarity">
    <text evidence="6">Belongs to the universal ribosomal protein uL2 family.</text>
</comment>
<evidence type="ECO:0000256" key="5">
    <source>
        <dbReference type="ARBA" id="ARBA00005458"/>
    </source>
</evidence>
<evidence type="ECO:0000256" key="17">
    <source>
        <dbReference type="ARBA" id="ARBA00023136"/>
    </source>
</evidence>
<keyword evidence="20" id="KW-0687">Ribonucleoprotein</keyword>
<evidence type="ECO:0000256" key="6">
    <source>
        <dbReference type="ARBA" id="ARBA00005636"/>
    </source>
</evidence>
<keyword evidence="19" id="KW-1208">Phospholipid metabolism</keyword>
<dbReference type="GO" id="GO:0003735">
    <property type="term" value="F:structural constituent of ribosome"/>
    <property type="evidence" value="ECO:0007669"/>
    <property type="project" value="InterPro"/>
</dbReference>
<dbReference type="SUPFAM" id="SSF50104">
    <property type="entry name" value="Translation proteins SH3-like domain"/>
    <property type="match status" value="1"/>
</dbReference>
<evidence type="ECO:0000256" key="2">
    <source>
        <dbReference type="ARBA" id="ARBA00004443"/>
    </source>
</evidence>
<dbReference type="PANTHER" id="PTHR13619">
    <property type="entry name" value="PHOSPHATIDATE CYTIDYLYLTRANSFERASE, MITOCHONDRIAL"/>
    <property type="match status" value="1"/>
</dbReference>
<evidence type="ECO:0000256" key="7">
    <source>
        <dbReference type="ARBA" id="ARBA00012487"/>
    </source>
</evidence>
<feature type="region of interest" description="Disordered" evidence="22">
    <location>
        <begin position="716"/>
        <end position="749"/>
    </location>
</feature>
<dbReference type="InterPro" id="IPR014726">
    <property type="entry name" value="Ribosomal_uL2_dom3"/>
</dbReference>
<evidence type="ECO:0000256" key="22">
    <source>
        <dbReference type="SAM" id="MobiDB-lite"/>
    </source>
</evidence>
<keyword evidence="13" id="KW-0460">Magnesium</keyword>
<evidence type="ECO:0000256" key="16">
    <source>
        <dbReference type="ARBA" id="ARBA00023128"/>
    </source>
</evidence>
<dbReference type="Pfam" id="PF03947">
    <property type="entry name" value="Ribosomal_L2_C"/>
    <property type="match status" value="1"/>
</dbReference>
<dbReference type="InterPro" id="IPR022666">
    <property type="entry name" value="Ribosomal_uL2_RNA-bd_dom"/>
</dbReference>
<dbReference type="PANTHER" id="PTHR13619:SF0">
    <property type="entry name" value="PHOSPHATIDATE CYTIDYLYLTRANSFERASE, MITOCHONDRIAL"/>
    <property type="match status" value="1"/>
</dbReference>
<evidence type="ECO:0000256" key="19">
    <source>
        <dbReference type="ARBA" id="ARBA00023264"/>
    </source>
</evidence>
<dbReference type="InterPro" id="IPR008991">
    <property type="entry name" value="Translation_prot_SH3-like_sf"/>
</dbReference>
<dbReference type="InterPro" id="IPR012340">
    <property type="entry name" value="NA-bd_OB-fold"/>
</dbReference>
<dbReference type="FunFam" id="4.10.950.10:FF:000001">
    <property type="entry name" value="50S ribosomal protein L2"/>
    <property type="match status" value="1"/>
</dbReference>
<organism evidence="25 26">
    <name type="scientific">Wallemia ichthyophaga</name>
    <dbReference type="NCBI Taxonomy" id="245174"/>
    <lineage>
        <taxon>Eukaryota</taxon>
        <taxon>Fungi</taxon>
        <taxon>Dikarya</taxon>
        <taxon>Basidiomycota</taxon>
        <taxon>Wallemiomycotina</taxon>
        <taxon>Wallemiomycetes</taxon>
        <taxon>Wallemiales</taxon>
        <taxon>Wallemiaceae</taxon>
        <taxon>Wallemia</taxon>
    </lineage>
</organism>
<feature type="region of interest" description="Disordered" evidence="22">
    <location>
        <begin position="446"/>
        <end position="479"/>
    </location>
</feature>
<evidence type="ECO:0000256" key="4">
    <source>
        <dbReference type="ARBA" id="ARBA00005189"/>
    </source>
</evidence>
<feature type="compositionally biased region" description="Basic residues" evidence="22">
    <location>
        <begin position="1358"/>
        <end position="1368"/>
    </location>
</feature>
<keyword evidence="11" id="KW-0548">Nucleotidyltransferase</keyword>
<reference evidence="25 26" key="1">
    <citation type="submission" date="2019-03" db="EMBL/GenBank/DDBJ databases">
        <title>Sequencing 23 genomes of Wallemia ichthyophaga.</title>
        <authorList>
            <person name="Gostincar C."/>
        </authorList>
    </citation>
    <scope>NUCLEOTIDE SEQUENCE [LARGE SCALE GENOMIC DNA]</scope>
    <source>
        <strain evidence="25 26">EXF-8621</strain>
    </source>
</reference>
<feature type="compositionally biased region" description="Polar residues" evidence="22">
    <location>
        <begin position="730"/>
        <end position="745"/>
    </location>
</feature>
<dbReference type="GO" id="GO:0006412">
    <property type="term" value="P:translation"/>
    <property type="evidence" value="ECO:0007669"/>
    <property type="project" value="InterPro"/>
</dbReference>
<evidence type="ECO:0000256" key="14">
    <source>
        <dbReference type="ARBA" id="ARBA00022980"/>
    </source>
</evidence>
<dbReference type="GO" id="GO:0016024">
    <property type="term" value="P:CDP-diacylglycerol biosynthetic process"/>
    <property type="evidence" value="ECO:0007669"/>
    <property type="project" value="UniProtKB-UniPathway"/>
</dbReference>
<evidence type="ECO:0000256" key="18">
    <source>
        <dbReference type="ARBA" id="ARBA00023209"/>
    </source>
</evidence>
<dbReference type="GO" id="GO:0004605">
    <property type="term" value="F:phosphatidate cytidylyltransferase activity"/>
    <property type="evidence" value="ECO:0007669"/>
    <property type="project" value="UniProtKB-EC"/>
</dbReference>
<evidence type="ECO:0000313" key="25">
    <source>
        <dbReference type="EMBL" id="TIB11895.1"/>
    </source>
</evidence>
<dbReference type="UniPathway" id="UPA00557">
    <property type="reaction ID" value="UER00614"/>
</dbReference>
<dbReference type="Proteomes" id="UP000306954">
    <property type="component" value="Unassembled WGS sequence"/>
</dbReference>
<evidence type="ECO:0000256" key="8">
    <source>
        <dbReference type="ARBA" id="ARBA00018337"/>
    </source>
</evidence>
<feature type="region of interest" description="Disordered" evidence="22">
    <location>
        <begin position="1311"/>
        <end position="1368"/>
    </location>
</feature>